<organism evidence="2 3">
    <name type="scientific">Monilinia fructicola</name>
    <name type="common">Brown rot fungus</name>
    <name type="synonym">Ciboria fructicola</name>
    <dbReference type="NCBI Taxonomy" id="38448"/>
    <lineage>
        <taxon>Eukaryota</taxon>
        <taxon>Fungi</taxon>
        <taxon>Dikarya</taxon>
        <taxon>Ascomycota</taxon>
        <taxon>Pezizomycotina</taxon>
        <taxon>Leotiomycetes</taxon>
        <taxon>Helotiales</taxon>
        <taxon>Sclerotiniaceae</taxon>
        <taxon>Monilinia</taxon>
    </lineage>
</organism>
<keyword evidence="3" id="KW-1185">Reference proteome</keyword>
<comment type="caution">
    <text evidence="2">The sequence shown here is derived from an EMBL/GenBank/DDBJ whole genome shotgun (WGS) entry which is preliminary data.</text>
</comment>
<protein>
    <submittedName>
        <fullName evidence="2">Uncharacterized protein</fullName>
    </submittedName>
</protein>
<evidence type="ECO:0000313" key="3">
    <source>
        <dbReference type="Proteomes" id="UP000322873"/>
    </source>
</evidence>
<dbReference type="AlphaFoldDB" id="A0A5M9JVU9"/>
<evidence type="ECO:0000313" key="2">
    <source>
        <dbReference type="EMBL" id="KAA8573648.1"/>
    </source>
</evidence>
<dbReference type="Proteomes" id="UP000322873">
    <property type="component" value="Unassembled WGS sequence"/>
</dbReference>
<feature type="compositionally biased region" description="Polar residues" evidence="1">
    <location>
        <begin position="1"/>
        <end position="10"/>
    </location>
</feature>
<sequence>MTTTMSTSESPVLHSPPSPTAKRPKGILKKLLPPITPLSTTHHYFPTSSYFSQNTSPSLPSHPPASRTKTSLSKILSKTPDIDVLPLAVDQSVVSHRVPLIAMTTTITCVSNGTKPTSI</sequence>
<name>A0A5M9JVU9_MONFR</name>
<dbReference type="EMBL" id="VICG01000003">
    <property type="protein sequence ID" value="KAA8573648.1"/>
    <property type="molecule type" value="Genomic_DNA"/>
</dbReference>
<feature type="region of interest" description="Disordered" evidence="1">
    <location>
        <begin position="51"/>
        <end position="72"/>
    </location>
</feature>
<reference evidence="2 3" key="1">
    <citation type="submission" date="2019-06" db="EMBL/GenBank/DDBJ databases">
        <title>Genome Sequence of the Brown Rot Fungal Pathogen Monilinia fructicola.</title>
        <authorList>
            <person name="De Miccolis Angelini R.M."/>
            <person name="Landi L."/>
            <person name="Abate D."/>
            <person name="Pollastro S."/>
            <person name="Romanazzi G."/>
            <person name="Faretra F."/>
        </authorList>
    </citation>
    <scope>NUCLEOTIDE SEQUENCE [LARGE SCALE GENOMIC DNA]</scope>
    <source>
        <strain evidence="2 3">Mfrc123</strain>
    </source>
</reference>
<evidence type="ECO:0000256" key="1">
    <source>
        <dbReference type="SAM" id="MobiDB-lite"/>
    </source>
</evidence>
<feature type="region of interest" description="Disordered" evidence="1">
    <location>
        <begin position="1"/>
        <end position="25"/>
    </location>
</feature>
<proteinExistence type="predicted"/>
<gene>
    <name evidence="2" type="ORF">EYC84_005231</name>
</gene>
<accession>A0A5M9JVU9</accession>